<dbReference type="PANTHER" id="PTHR43475">
    <property type="entry name" value="METHYLTHIORIBOSE-1-PHOSPHATE ISOMERASE"/>
    <property type="match status" value="1"/>
</dbReference>
<gene>
    <name evidence="2 3" type="primary">mtnA</name>
    <name evidence="3" type="ORF">GYA55_11535</name>
</gene>
<dbReference type="EMBL" id="JAAZON010000526">
    <property type="protein sequence ID" value="NMC63785.1"/>
    <property type="molecule type" value="Genomic_DNA"/>
</dbReference>
<feature type="binding site" evidence="2">
    <location>
        <begin position="259"/>
        <end position="260"/>
    </location>
    <ligand>
        <name>substrate</name>
    </ligand>
</feature>
<dbReference type="PANTHER" id="PTHR43475:SF1">
    <property type="entry name" value="METHYLTHIORIBOSE-1-PHOSPHATE ISOMERASE"/>
    <property type="match status" value="1"/>
</dbReference>
<name>A0A7X9FT24_9DELT</name>
<dbReference type="HAMAP" id="MF_01678">
    <property type="entry name" value="Salvage_MtnA"/>
    <property type="match status" value="1"/>
</dbReference>
<dbReference type="Gene3D" id="1.20.120.420">
    <property type="entry name" value="translation initiation factor eif-2b, domain 1"/>
    <property type="match status" value="1"/>
</dbReference>
<feature type="active site" description="Proton donor" evidence="2">
    <location>
        <position position="249"/>
    </location>
</feature>
<feature type="binding site" evidence="2">
    <location>
        <begin position="54"/>
        <end position="56"/>
    </location>
    <ligand>
        <name>substrate</name>
    </ligand>
</feature>
<sequence>MKINGKHFRTIWVNPHDPTIVQAIDQRDCPHKFIIEDFKTPEDIITAIKDMHLRGAPLIGVAAAYGLYLAAIKVQKEKKSPNYIKDIANALASSRPTAVNLFWVLKQMLDGLEKAKTSSERSQLALLLAEKIANDEVERCRLIGEHGFKIIEAISKAKGRQVVNILTHCNAGWLACIDYGTATAPIYLAAERQIDVHVWVDETRPRNQGANLTAWELQENNIPYTLIVDNAGGHLMQHEMVDCVIVGADRVTRWGDAANKIGTYLKALAAFDNHVPFYVAVPSSSIDFTLQNGIDEITIEERSEDEVKFIHGLSEGEIKRVLICPEKARALNVGFDVTPARLISGLITERGLCMASEDSIARLFPEYLK</sequence>
<comment type="pathway">
    <text evidence="2">Amino-acid biosynthesis; L-methionine biosynthesis via salvage pathway; L-methionine from S-methyl-5-thio-alpha-D-ribose 1-phosphate: step 1/6.</text>
</comment>
<reference evidence="3 4" key="1">
    <citation type="journal article" date="2020" name="Biotechnol. Biofuels">
        <title>New insights from the biogas microbiome by comprehensive genome-resolved metagenomics of nearly 1600 species originating from multiple anaerobic digesters.</title>
        <authorList>
            <person name="Campanaro S."/>
            <person name="Treu L."/>
            <person name="Rodriguez-R L.M."/>
            <person name="Kovalovszki A."/>
            <person name="Ziels R.M."/>
            <person name="Maus I."/>
            <person name="Zhu X."/>
            <person name="Kougias P.G."/>
            <person name="Basile A."/>
            <person name="Luo G."/>
            <person name="Schluter A."/>
            <person name="Konstantinidis K.T."/>
            <person name="Angelidaki I."/>
        </authorList>
    </citation>
    <scope>NUCLEOTIDE SEQUENCE [LARGE SCALE GENOMIC DNA]</scope>
    <source>
        <strain evidence="3">AS27yjCOA_65</strain>
    </source>
</reference>
<evidence type="ECO:0000256" key="2">
    <source>
        <dbReference type="HAMAP-Rule" id="MF_01678"/>
    </source>
</evidence>
<dbReference type="InterPro" id="IPR042529">
    <property type="entry name" value="IF_2B-like_C"/>
</dbReference>
<dbReference type="Pfam" id="PF01008">
    <property type="entry name" value="IF-2B"/>
    <property type="match status" value="1"/>
</dbReference>
<organism evidence="3 4">
    <name type="scientific">SAR324 cluster bacterium</name>
    <dbReference type="NCBI Taxonomy" id="2024889"/>
    <lineage>
        <taxon>Bacteria</taxon>
        <taxon>Deltaproteobacteria</taxon>
        <taxon>SAR324 cluster</taxon>
    </lineage>
</organism>
<dbReference type="Proteomes" id="UP000524246">
    <property type="component" value="Unassembled WGS sequence"/>
</dbReference>
<comment type="function">
    <text evidence="2">Catalyzes the interconversion of methylthioribose-1-phosphate (MTR-1-P) into methylthioribulose-1-phosphate (MTRu-1-P).</text>
</comment>
<dbReference type="InterPro" id="IPR005251">
    <property type="entry name" value="IF-M1Pi"/>
</dbReference>
<proteinExistence type="inferred from homology"/>
<dbReference type="NCBIfam" id="TIGR00512">
    <property type="entry name" value="salvage_mtnA"/>
    <property type="match status" value="1"/>
</dbReference>
<feature type="binding site" evidence="2">
    <location>
        <position position="208"/>
    </location>
    <ligand>
        <name>substrate</name>
    </ligand>
</feature>
<dbReference type="InterPro" id="IPR037171">
    <property type="entry name" value="NagB/RpiA_transferase-like"/>
</dbReference>
<evidence type="ECO:0000313" key="3">
    <source>
        <dbReference type="EMBL" id="NMC63785.1"/>
    </source>
</evidence>
<comment type="catalytic activity">
    <reaction evidence="2">
        <text>5-(methylsulfanyl)-alpha-D-ribose 1-phosphate = 5-(methylsulfanyl)-D-ribulose 1-phosphate</text>
        <dbReference type="Rhea" id="RHEA:19989"/>
        <dbReference type="ChEBI" id="CHEBI:58533"/>
        <dbReference type="ChEBI" id="CHEBI:58548"/>
        <dbReference type="EC" id="5.3.1.23"/>
    </reaction>
</comment>
<dbReference type="InterPro" id="IPR000649">
    <property type="entry name" value="IF-2B-related"/>
</dbReference>
<dbReference type="InterPro" id="IPR027363">
    <property type="entry name" value="M1Pi_N"/>
</dbReference>
<dbReference type="GO" id="GO:0046523">
    <property type="term" value="F:S-methyl-5-thioribose-1-phosphate isomerase activity"/>
    <property type="evidence" value="ECO:0007669"/>
    <property type="project" value="UniProtKB-UniRule"/>
</dbReference>
<dbReference type="FunFam" id="3.40.50.10470:FF:000006">
    <property type="entry name" value="Methylthioribose-1-phosphate isomerase"/>
    <property type="match status" value="1"/>
</dbReference>
<keyword evidence="1 2" id="KW-0413">Isomerase</keyword>
<dbReference type="SUPFAM" id="SSF100950">
    <property type="entry name" value="NagB/RpiA/CoA transferase-like"/>
    <property type="match status" value="1"/>
</dbReference>
<feature type="site" description="Transition state stabilizer" evidence="2">
    <location>
        <position position="169"/>
    </location>
</feature>
<feature type="binding site" evidence="2">
    <location>
        <position position="95"/>
    </location>
    <ligand>
        <name>substrate</name>
    </ligand>
</feature>
<accession>A0A7X9FT24</accession>
<dbReference type="UniPathway" id="UPA00904">
    <property type="reaction ID" value="UER00874"/>
</dbReference>
<dbReference type="NCBIfam" id="NF004326">
    <property type="entry name" value="PRK05720.1"/>
    <property type="match status" value="1"/>
</dbReference>
<dbReference type="NCBIfam" id="TIGR00524">
    <property type="entry name" value="eIF-2B_rel"/>
    <property type="match status" value="1"/>
</dbReference>
<dbReference type="EC" id="5.3.1.23" evidence="2"/>
<evidence type="ECO:0000256" key="1">
    <source>
        <dbReference type="ARBA" id="ARBA00023235"/>
    </source>
</evidence>
<dbReference type="Gene3D" id="3.40.50.10470">
    <property type="entry name" value="Translation initiation factor eif-2b, domain 2"/>
    <property type="match status" value="1"/>
</dbReference>
<keyword evidence="2" id="KW-0486">Methionine biosynthesis</keyword>
<dbReference type="InterPro" id="IPR011559">
    <property type="entry name" value="Initiation_fac_2B_a/b/d"/>
</dbReference>
<dbReference type="GO" id="GO:0019509">
    <property type="term" value="P:L-methionine salvage from methylthioadenosine"/>
    <property type="evidence" value="ECO:0007669"/>
    <property type="project" value="UniProtKB-UniRule"/>
</dbReference>
<protein>
    <recommendedName>
        <fullName evidence="2">Methylthioribose-1-phosphate isomerase</fullName>
        <shortName evidence="2">M1Pi</shortName>
        <shortName evidence="2">MTR-1-P isomerase</shortName>
        <ecNumber evidence="2">5.3.1.23</ecNumber>
    </recommendedName>
    <alternativeName>
        <fullName evidence="2">S-methyl-5-thioribose-1-phosphate isomerase</fullName>
    </alternativeName>
</protein>
<evidence type="ECO:0000313" key="4">
    <source>
        <dbReference type="Proteomes" id="UP000524246"/>
    </source>
</evidence>
<comment type="caution">
    <text evidence="3">The sequence shown here is derived from an EMBL/GenBank/DDBJ whole genome shotgun (WGS) entry which is preliminary data.</text>
</comment>
<dbReference type="AlphaFoldDB" id="A0A7X9FT24"/>
<comment type="similarity">
    <text evidence="2">Belongs to the EIF-2B alpha/beta/delta subunits family. MtnA subfamily.</text>
</comment>
<keyword evidence="2" id="KW-0028">Amino-acid biosynthesis</keyword>